<dbReference type="InterPro" id="IPR029058">
    <property type="entry name" value="AB_hydrolase_fold"/>
</dbReference>
<dbReference type="eggNOG" id="KOG2624">
    <property type="taxonomic scope" value="Eukaryota"/>
</dbReference>
<keyword evidence="4" id="KW-1185">Reference proteome</keyword>
<dbReference type="AlphaFoldDB" id="M1W184"/>
<name>M1W184_CLAP2</name>
<dbReference type="PANTHER" id="PTHR11005">
    <property type="entry name" value="LYSOSOMAL ACID LIPASE-RELATED"/>
    <property type="match status" value="1"/>
</dbReference>
<evidence type="ECO:0000259" key="2">
    <source>
        <dbReference type="Pfam" id="PF04083"/>
    </source>
</evidence>
<dbReference type="EMBL" id="CAGA01000001">
    <property type="protein sequence ID" value="CCE26550.1"/>
    <property type="molecule type" value="Genomic_DNA"/>
</dbReference>
<dbReference type="OrthoDB" id="6130531at2759"/>
<dbReference type="SUPFAM" id="SSF53474">
    <property type="entry name" value="alpha/beta-Hydrolases"/>
    <property type="match status" value="1"/>
</dbReference>
<dbReference type="VEuPathDB" id="FungiDB:CPUR_00018"/>
<protein>
    <submittedName>
        <fullName evidence="3">Related to triacylglycerol lipase</fullName>
    </submittedName>
</protein>
<proteinExistence type="predicted"/>
<dbReference type="HOGENOM" id="CLU_024238_0_0_1"/>
<sequence>MLDQLRHTDTTLASTVTVEAVSQDACDTLHVVTTSGFPQPGTRVSGIDPEKKGNIADEIIYETQSRSKLTESDTEVLEGRKLTLRPDESQEDDAEAEAIARLLFPDLPSHGPPSFLSAVKALFFRTTAFFLSLSFLGFLLIASIVTKIPRSLAKKLLYSLTLRDTNKLRPHYEEERRRAEVRRQKQKEWEHRHSAAKIGGDLEGAAEDFIPTEGGKDRIVCDVAYYARRVGLDVDVFLVCTEDGFLIELWHVYDPRDYIFHDAEEEVGDNTRRAKRPRKIFRPDKQKPKFPVLLIHGLLQSSGAYCSNDDDSLAFWLCKSGFDVWLGNNRCGFSPRHASLKYSDPRMWSWTIHHMGLYDLPALTDQVLTETGFHKLGLICHSQGTAQTLIALSKHQRPELGEKLTVFCALAPAAYAGPLVNRYYFRLMNKLSPFAYQLVFGMHAFIPLMIQMHSLLNPRLYGYLSYTVFSFLFDWSDLRWDRGLRNRLFQFAPVYVSSETMRWWLGKGGFASHGCILLTKEMVQHEEEADGIGTEAKIEVSTDTADGSTALKRANGYESSERRRLVPAGSPWYNDQVPPFAIWICGKDQLVDGRRLLRRFEKGREPHVKLIHSKVVEEYEHLDVIWAVDAVEQVFQDMRDVLWKTCYDQEKFRTPAGCDGGSA</sequence>
<dbReference type="FunFam" id="3.40.50.1820:FF:000193">
    <property type="entry name" value="Ab-hydrolase associated lipase"/>
    <property type="match status" value="1"/>
</dbReference>
<dbReference type="Gene3D" id="3.40.50.1820">
    <property type="entry name" value="alpha/beta hydrolase"/>
    <property type="match status" value="1"/>
</dbReference>
<dbReference type="Pfam" id="PF04083">
    <property type="entry name" value="Abhydro_lipase"/>
    <property type="match status" value="1"/>
</dbReference>
<organism evidence="3 4">
    <name type="scientific">Claviceps purpurea (strain 20.1)</name>
    <name type="common">Ergot fungus</name>
    <name type="synonym">Sphacelia segetum</name>
    <dbReference type="NCBI Taxonomy" id="1111077"/>
    <lineage>
        <taxon>Eukaryota</taxon>
        <taxon>Fungi</taxon>
        <taxon>Dikarya</taxon>
        <taxon>Ascomycota</taxon>
        <taxon>Pezizomycotina</taxon>
        <taxon>Sordariomycetes</taxon>
        <taxon>Hypocreomycetidae</taxon>
        <taxon>Hypocreales</taxon>
        <taxon>Clavicipitaceae</taxon>
        <taxon>Claviceps</taxon>
    </lineage>
</organism>
<reference evidence="3 4" key="1">
    <citation type="journal article" date="2013" name="PLoS Genet.">
        <title>Plant-symbiotic fungi as chemical engineers: Multi-genome analysis of the Clavicipitaceae reveals dynamics of alkaloid loci.</title>
        <authorList>
            <person name="Schardl C.L."/>
            <person name="Young C.A."/>
            <person name="Hesse U."/>
            <person name="Amyotte S.G."/>
            <person name="Andreeva K."/>
            <person name="Calie P.J."/>
            <person name="Fleetwood D.J."/>
            <person name="Haws D.C."/>
            <person name="Moore N."/>
            <person name="Oeser B."/>
            <person name="Panaccione D.G."/>
            <person name="Schweri K.K."/>
            <person name="Voisey C.R."/>
            <person name="Farman M.L."/>
            <person name="Jaromczyk J.W."/>
            <person name="Roe B.A."/>
            <person name="O'Sullivan D.M."/>
            <person name="Scott B."/>
            <person name="Tudzynski P."/>
            <person name="An Z."/>
            <person name="Arnaoudova E.G."/>
            <person name="Bullock C.T."/>
            <person name="Charlton N.D."/>
            <person name="Chen L."/>
            <person name="Cox M."/>
            <person name="Dinkins R.D."/>
            <person name="Florea S."/>
            <person name="Glenn A.E."/>
            <person name="Gordon A."/>
            <person name="Gueldener U."/>
            <person name="Harris D.R."/>
            <person name="Hollin W."/>
            <person name="Jaromczyk J."/>
            <person name="Johnson R.D."/>
            <person name="Khan A.K."/>
            <person name="Leistner E."/>
            <person name="Leuchtmann A."/>
            <person name="Li C."/>
            <person name="Liu J."/>
            <person name="Liu J."/>
            <person name="Liu M."/>
            <person name="Mace W."/>
            <person name="Machado C."/>
            <person name="Nagabhyru P."/>
            <person name="Pan J."/>
            <person name="Schmid J."/>
            <person name="Sugawara K."/>
            <person name="Steiner U."/>
            <person name="Takach J.E."/>
            <person name="Tanaka E."/>
            <person name="Webb J.S."/>
            <person name="Wilson E.V."/>
            <person name="Wiseman J.L."/>
            <person name="Yoshida R."/>
            <person name="Zeng Z."/>
        </authorList>
    </citation>
    <scope>NUCLEOTIDE SEQUENCE [LARGE SCALE GENOMIC DNA]</scope>
    <source>
        <strain evidence="3 4">20.1</strain>
    </source>
</reference>
<dbReference type="InterPro" id="IPR006693">
    <property type="entry name" value="AB_hydrolase_lipase"/>
</dbReference>
<feature type="transmembrane region" description="Helical" evidence="1">
    <location>
        <begin position="122"/>
        <end position="145"/>
    </location>
</feature>
<keyword evidence="1" id="KW-0812">Transmembrane</keyword>
<evidence type="ECO:0000256" key="1">
    <source>
        <dbReference type="SAM" id="Phobius"/>
    </source>
</evidence>
<dbReference type="GO" id="GO:0006629">
    <property type="term" value="P:lipid metabolic process"/>
    <property type="evidence" value="ECO:0007669"/>
    <property type="project" value="InterPro"/>
</dbReference>
<keyword evidence="1" id="KW-0472">Membrane</keyword>
<evidence type="ECO:0000313" key="3">
    <source>
        <dbReference type="EMBL" id="CCE26550.1"/>
    </source>
</evidence>
<keyword evidence="1" id="KW-1133">Transmembrane helix</keyword>
<feature type="domain" description="Partial AB-hydrolase lipase" evidence="2">
    <location>
        <begin position="223"/>
        <end position="308"/>
    </location>
</feature>
<dbReference type="Proteomes" id="UP000016801">
    <property type="component" value="Unassembled WGS sequence"/>
</dbReference>
<accession>M1W184</accession>
<gene>
    <name evidence="3" type="ORF">CPUR_00018</name>
</gene>
<feature type="transmembrane region" description="Helical" evidence="1">
    <location>
        <begin position="434"/>
        <end position="454"/>
    </location>
</feature>
<evidence type="ECO:0000313" key="4">
    <source>
        <dbReference type="Proteomes" id="UP000016801"/>
    </source>
</evidence>
<comment type="caution">
    <text evidence="3">The sequence shown here is derived from an EMBL/GenBank/DDBJ whole genome shotgun (WGS) entry which is preliminary data.</text>
</comment>
<dbReference type="STRING" id="1111077.M1W184"/>